<evidence type="ECO:0000313" key="2">
    <source>
        <dbReference type="Proteomes" id="UP001386437"/>
    </source>
</evidence>
<organism evidence="1 2">
    <name type="scientific">Paraburkholderia bengalensis</name>
    <dbReference type="NCBI Taxonomy" id="2747562"/>
    <lineage>
        <taxon>Bacteria</taxon>
        <taxon>Pseudomonadati</taxon>
        <taxon>Pseudomonadota</taxon>
        <taxon>Betaproteobacteria</taxon>
        <taxon>Burkholderiales</taxon>
        <taxon>Burkholderiaceae</taxon>
        <taxon>Paraburkholderia</taxon>
    </lineage>
</organism>
<evidence type="ECO:0000313" key="1">
    <source>
        <dbReference type="EMBL" id="MEI6002731.1"/>
    </source>
</evidence>
<protein>
    <submittedName>
        <fullName evidence="1">Uncharacterized protein</fullName>
    </submittedName>
</protein>
<comment type="caution">
    <text evidence="1">The sequence shown here is derived from an EMBL/GenBank/DDBJ whole genome shotgun (WGS) entry which is preliminary data.</text>
</comment>
<gene>
    <name evidence="1" type="ORF">H3V53_38230</name>
</gene>
<proteinExistence type="predicted"/>
<dbReference type="RefSeq" id="WP_336602341.1">
    <property type="nucleotide sequence ID" value="NZ_JACFYJ010000129.1"/>
</dbReference>
<name>A0ABU8J4Q5_9BURK</name>
<keyword evidence="2" id="KW-1185">Reference proteome</keyword>
<dbReference type="EMBL" id="JACFYJ010000129">
    <property type="protein sequence ID" value="MEI6002731.1"/>
    <property type="molecule type" value="Genomic_DNA"/>
</dbReference>
<dbReference type="Proteomes" id="UP001386437">
    <property type="component" value="Unassembled WGS sequence"/>
</dbReference>
<sequence>MKTQTFIDQAKREAKLVEALLLVRYTLVIHDSNIIRCEGEEWRLDFSPELDVIDAALQMAGIDTTQPLIAPVRRSDEDD</sequence>
<accession>A0ABU8J4Q5</accession>
<reference evidence="1 2" key="1">
    <citation type="journal article" date="2022" name="Arch. Microbiol.">
        <title>Paraburkholderia bengalensis sp. nov. isolated from roots of Oryza sativa, IR64.</title>
        <authorList>
            <person name="Nag P."/>
            <person name="Mondal N."/>
            <person name="Sarkar J."/>
            <person name="Das S."/>
        </authorList>
    </citation>
    <scope>NUCLEOTIDE SEQUENCE [LARGE SCALE GENOMIC DNA]</scope>
    <source>
        <strain evidence="1 2">IR64_4_BI</strain>
    </source>
</reference>